<proteinExistence type="predicted"/>
<name>A0AAN8T7T6_SOLBU</name>
<organism evidence="1 2">
    <name type="scientific">Solanum bulbocastanum</name>
    <name type="common">Wild potato</name>
    <dbReference type="NCBI Taxonomy" id="147425"/>
    <lineage>
        <taxon>Eukaryota</taxon>
        <taxon>Viridiplantae</taxon>
        <taxon>Streptophyta</taxon>
        <taxon>Embryophyta</taxon>
        <taxon>Tracheophyta</taxon>
        <taxon>Spermatophyta</taxon>
        <taxon>Magnoliopsida</taxon>
        <taxon>eudicotyledons</taxon>
        <taxon>Gunneridae</taxon>
        <taxon>Pentapetalae</taxon>
        <taxon>asterids</taxon>
        <taxon>lamiids</taxon>
        <taxon>Solanales</taxon>
        <taxon>Solanaceae</taxon>
        <taxon>Solanoideae</taxon>
        <taxon>Solaneae</taxon>
        <taxon>Solanum</taxon>
    </lineage>
</organism>
<dbReference type="Proteomes" id="UP001371456">
    <property type="component" value="Unassembled WGS sequence"/>
</dbReference>
<evidence type="ECO:0000313" key="1">
    <source>
        <dbReference type="EMBL" id="KAK6780271.1"/>
    </source>
</evidence>
<reference evidence="1 2" key="1">
    <citation type="submission" date="2024-02" db="EMBL/GenBank/DDBJ databases">
        <title>de novo genome assembly of Solanum bulbocastanum strain 11H21.</title>
        <authorList>
            <person name="Hosaka A.J."/>
        </authorList>
    </citation>
    <scope>NUCLEOTIDE SEQUENCE [LARGE SCALE GENOMIC DNA]</scope>
    <source>
        <tissue evidence="1">Young leaves</tissue>
    </source>
</reference>
<evidence type="ECO:0000313" key="2">
    <source>
        <dbReference type="Proteomes" id="UP001371456"/>
    </source>
</evidence>
<gene>
    <name evidence="1" type="ORF">RDI58_022455</name>
</gene>
<comment type="caution">
    <text evidence="1">The sequence shown here is derived from an EMBL/GenBank/DDBJ whole genome shotgun (WGS) entry which is preliminary data.</text>
</comment>
<accession>A0AAN8T7T6</accession>
<dbReference type="EMBL" id="JBANQN010000009">
    <property type="protein sequence ID" value="KAK6780271.1"/>
    <property type="molecule type" value="Genomic_DNA"/>
</dbReference>
<sequence length="26" mass="3176">MYVVPLACYHVPRVRVCKIIYMDDYQ</sequence>
<dbReference type="AlphaFoldDB" id="A0AAN8T7T6"/>
<keyword evidence="2" id="KW-1185">Reference proteome</keyword>
<protein>
    <submittedName>
        <fullName evidence="1">Uncharacterized protein</fullName>
    </submittedName>
</protein>